<dbReference type="RefSeq" id="WP_090611528.1">
    <property type="nucleotide sequence ID" value="NZ_FOFD01000001.1"/>
</dbReference>
<evidence type="ECO:0000313" key="3">
    <source>
        <dbReference type="EMBL" id="SEP61558.1"/>
    </source>
</evidence>
<dbReference type="PANTHER" id="PTHR11820:SF7">
    <property type="entry name" value="ACYLPYRUVASE FAHD1, MITOCHONDRIAL"/>
    <property type="match status" value="1"/>
</dbReference>
<feature type="domain" description="Fumarylacetoacetase-like C-terminal" evidence="2">
    <location>
        <begin position="46"/>
        <end position="236"/>
    </location>
</feature>
<reference evidence="4" key="1">
    <citation type="submission" date="2016-10" db="EMBL/GenBank/DDBJ databases">
        <authorList>
            <person name="Varghese N."/>
            <person name="Submissions S."/>
        </authorList>
    </citation>
    <scope>NUCLEOTIDE SEQUENCE [LARGE SCALE GENOMIC DNA]</scope>
    <source>
        <strain evidence="4">DSM 25055</strain>
    </source>
</reference>
<keyword evidence="1" id="KW-0479">Metal-binding</keyword>
<dbReference type="Gene3D" id="3.90.850.10">
    <property type="entry name" value="Fumarylacetoacetase-like, C-terminal domain"/>
    <property type="match status" value="1"/>
</dbReference>
<gene>
    <name evidence="3" type="ORF">SAMN04489841_0115</name>
</gene>
<dbReference type="EMBL" id="FOFD01000001">
    <property type="protein sequence ID" value="SEP61558.1"/>
    <property type="molecule type" value="Genomic_DNA"/>
</dbReference>
<dbReference type="SUPFAM" id="SSF56529">
    <property type="entry name" value="FAH"/>
    <property type="match status" value="1"/>
</dbReference>
<dbReference type="InterPro" id="IPR036663">
    <property type="entry name" value="Fumarylacetoacetase_C_sf"/>
</dbReference>
<accession>A0A1H8ZCT8</accession>
<organism evidence="3 4">
    <name type="scientific">Natrinema salaciae</name>
    <dbReference type="NCBI Taxonomy" id="1186196"/>
    <lineage>
        <taxon>Archaea</taxon>
        <taxon>Methanobacteriati</taxon>
        <taxon>Methanobacteriota</taxon>
        <taxon>Stenosarchaea group</taxon>
        <taxon>Halobacteria</taxon>
        <taxon>Halobacteriales</taxon>
        <taxon>Natrialbaceae</taxon>
        <taxon>Natrinema</taxon>
    </lineage>
</organism>
<dbReference type="PANTHER" id="PTHR11820">
    <property type="entry name" value="ACYLPYRUVASE"/>
    <property type="match status" value="1"/>
</dbReference>
<evidence type="ECO:0000259" key="2">
    <source>
        <dbReference type="Pfam" id="PF01557"/>
    </source>
</evidence>
<dbReference type="GO" id="GO:0018773">
    <property type="term" value="F:acetylpyruvate hydrolase activity"/>
    <property type="evidence" value="ECO:0007669"/>
    <property type="project" value="TreeGrafter"/>
</dbReference>
<evidence type="ECO:0000313" key="4">
    <source>
        <dbReference type="Proteomes" id="UP000199114"/>
    </source>
</evidence>
<proteinExistence type="predicted"/>
<dbReference type="STRING" id="1186196.SAMN04489841_0115"/>
<dbReference type="Proteomes" id="UP000199114">
    <property type="component" value="Unassembled WGS sequence"/>
</dbReference>
<evidence type="ECO:0000256" key="1">
    <source>
        <dbReference type="ARBA" id="ARBA00022723"/>
    </source>
</evidence>
<name>A0A1H8ZCT8_9EURY</name>
<dbReference type="Pfam" id="PF01557">
    <property type="entry name" value="FAA_hydrolase"/>
    <property type="match status" value="1"/>
</dbReference>
<dbReference type="OrthoDB" id="6242at2157"/>
<dbReference type="AlphaFoldDB" id="A0A1H8ZCT8"/>
<sequence length="253" mass="27515">MKLARIATDDGPVAGRYEDGVVHTDDGVYEVGADGDFLPPCEPSALYCVGRNFAATLDQMAYEQPDEPDFFVKPPASLVGHEDSIPYPAFSDEVTYAGELAAVIDEPCRNVSEDEVPEVVRGYTILNDMDALDQGGRTARKAFDASGPLGPWIETAVDPTAIDMHTDVAGERRQEANTELMLFDPHEVVSYLSRRFTFRPGDVISFGSPANPGLVEPGDTVEITYEGVGTLRNTVVDSSERERLPLESGETRP</sequence>
<dbReference type="InterPro" id="IPR011234">
    <property type="entry name" value="Fumarylacetoacetase-like_C"/>
</dbReference>
<keyword evidence="4" id="KW-1185">Reference proteome</keyword>
<dbReference type="GO" id="GO:0046872">
    <property type="term" value="F:metal ion binding"/>
    <property type="evidence" value="ECO:0007669"/>
    <property type="project" value="UniProtKB-KW"/>
</dbReference>
<protein>
    <submittedName>
        <fullName evidence="3">2-keto-4-pentenoate hydratase/2-oxohepta-3-ene-1,7-dioic acid hydratase (Catechol pathway)</fullName>
    </submittedName>
</protein>